<keyword evidence="1" id="KW-0812">Transmembrane</keyword>
<dbReference type="OrthoDB" id="248923at2"/>
<keyword evidence="1" id="KW-1133">Transmembrane helix</keyword>
<organism evidence="3 4">
    <name type="scientific">Stieleria marina</name>
    <dbReference type="NCBI Taxonomy" id="1930275"/>
    <lineage>
        <taxon>Bacteria</taxon>
        <taxon>Pseudomonadati</taxon>
        <taxon>Planctomycetota</taxon>
        <taxon>Planctomycetia</taxon>
        <taxon>Pirellulales</taxon>
        <taxon>Pirellulaceae</taxon>
        <taxon>Stieleria</taxon>
    </lineage>
</organism>
<dbReference type="PANTHER" id="PTHR30093">
    <property type="entry name" value="GENERAL SECRETION PATHWAY PROTEIN G"/>
    <property type="match status" value="1"/>
</dbReference>
<dbReference type="Gene3D" id="3.30.700.10">
    <property type="entry name" value="Glycoprotein, Type 4 Pilin"/>
    <property type="match status" value="1"/>
</dbReference>
<dbReference type="InterPro" id="IPR027558">
    <property type="entry name" value="Pre_pil_HX9DG_C"/>
</dbReference>
<gene>
    <name evidence="3" type="ORF">K239x_09000</name>
</gene>
<keyword evidence="1" id="KW-0472">Membrane</keyword>
<feature type="domain" description="DUF1559" evidence="2">
    <location>
        <begin position="45"/>
        <end position="323"/>
    </location>
</feature>
<dbReference type="SUPFAM" id="SSF54523">
    <property type="entry name" value="Pili subunits"/>
    <property type="match status" value="1"/>
</dbReference>
<accession>A0A517NPB3</accession>
<dbReference type="EMBL" id="CP036526">
    <property type="protein sequence ID" value="QDT08957.1"/>
    <property type="molecule type" value="Genomic_DNA"/>
</dbReference>
<name>A0A517NPB3_9BACT</name>
<dbReference type="Pfam" id="PF07963">
    <property type="entry name" value="N_methyl"/>
    <property type="match status" value="1"/>
</dbReference>
<evidence type="ECO:0000313" key="3">
    <source>
        <dbReference type="EMBL" id="QDT08957.1"/>
    </source>
</evidence>
<sequence>MLFYKFACTDRASQSSHRRGFTLVELLVVIAIIGILVGLLLPAVQSAREAARRMSCSNNQKQCALALQNYHSTFKRFPGIGTQSESAFSVLAQILPYAENSQLTNLIDFESPIYHGGYFSRSIHPNNEKAAGTLVPMFRCPSDPQDDRFSEFDCDASAGQFYRGTNMTVSTGSGRDDAWDMRSKTDGLFYYGSRSRFRDILDGTSHTVVMAETLLGDGATHTTRPVRDDAAVAWVGHGAATNPNVESLTEGPVWGWYGYRGYAWISGKSYSSTFNTYLPPNPKHPDVCQLAYGWFSSRSHHSGGVNVALADGSVRFVTESVNLDLWQRAGAIADLEVADGEL</sequence>
<evidence type="ECO:0000259" key="2">
    <source>
        <dbReference type="Pfam" id="PF07596"/>
    </source>
</evidence>
<dbReference type="NCBIfam" id="TIGR04294">
    <property type="entry name" value="pre_pil_HX9DG"/>
    <property type="match status" value="1"/>
</dbReference>
<feature type="transmembrane region" description="Helical" evidence="1">
    <location>
        <begin position="21"/>
        <end position="44"/>
    </location>
</feature>
<dbReference type="PANTHER" id="PTHR30093:SF2">
    <property type="entry name" value="TYPE II SECRETION SYSTEM PROTEIN H"/>
    <property type="match status" value="1"/>
</dbReference>
<dbReference type="InterPro" id="IPR011453">
    <property type="entry name" value="DUF1559"/>
</dbReference>
<protein>
    <submittedName>
        <fullName evidence="3">Putative major pilin subunit</fullName>
    </submittedName>
</protein>
<dbReference type="InterPro" id="IPR045584">
    <property type="entry name" value="Pilin-like"/>
</dbReference>
<reference evidence="3 4" key="1">
    <citation type="submission" date="2019-02" db="EMBL/GenBank/DDBJ databases">
        <title>Deep-cultivation of Planctomycetes and their phenomic and genomic characterization uncovers novel biology.</title>
        <authorList>
            <person name="Wiegand S."/>
            <person name="Jogler M."/>
            <person name="Boedeker C."/>
            <person name="Pinto D."/>
            <person name="Vollmers J."/>
            <person name="Rivas-Marin E."/>
            <person name="Kohn T."/>
            <person name="Peeters S.H."/>
            <person name="Heuer A."/>
            <person name="Rast P."/>
            <person name="Oberbeckmann S."/>
            <person name="Bunk B."/>
            <person name="Jeske O."/>
            <person name="Meyerdierks A."/>
            <person name="Storesund J.E."/>
            <person name="Kallscheuer N."/>
            <person name="Luecker S."/>
            <person name="Lage O.M."/>
            <person name="Pohl T."/>
            <person name="Merkel B.J."/>
            <person name="Hornburger P."/>
            <person name="Mueller R.-W."/>
            <person name="Bruemmer F."/>
            <person name="Labrenz M."/>
            <person name="Spormann A.M."/>
            <person name="Op den Camp H."/>
            <person name="Overmann J."/>
            <person name="Amann R."/>
            <person name="Jetten M.S.M."/>
            <person name="Mascher T."/>
            <person name="Medema M.H."/>
            <person name="Devos D.P."/>
            <person name="Kaster A.-K."/>
            <person name="Ovreas L."/>
            <person name="Rohde M."/>
            <person name="Galperin M.Y."/>
            <person name="Jogler C."/>
        </authorList>
    </citation>
    <scope>NUCLEOTIDE SEQUENCE [LARGE SCALE GENOMIC DNA]</scope>
    <source>
        <strain evidence="3 4">K23_9</strain>
    </source>
</reference>
<evidence type="ECO:0000313" key="4">
    <source>
        <dbReference type="Proteomes" id="UP000319817"/>
    </source>
</evidence>
<proteinExistence type="predicted"/>
<dbReference type="RefSeq" id="WP_145422138.1">
    <property type="nucleotide sequence ID" value="NZ_CP036526.1"/>
</dbReference>
<keyword evidence="4" id="KW-1185">Reference proteome</keyword>
<dbReference type="Pfam" id="PF07596">
    <property type="entry name" value="SBP_bac_10"/>
    <property type="match status" value="1"/>
</dbReference>
<dbReference type="NCBIfam" id="TIGR02532">
    <property type="entry name" value="IV_pilin_GFxxxE"/>
    <property type="match status" value="1"/>
</dbReference>
<dbReference type="AlphaFoldDB" id="A0A517NPB3"/>
<dbReference type="InterPro" id="IPR012902">
    <property type="entry name" value="N_methyl_site"/>
</dbReference>
<evidence type="ECO:0000256" key="1">
    <source>
        <dbReference type="SAM" id="Phobius"/>
    </source>
</evidence>
<dbReference type="PROSITE" id="PS00409">
    <property type="entry name" value="PROKAR_NTER_METHYL"/>
    <property type="match status" value="1"/>
</dbReference>
<dbReference type="Proteomes" id="UP000319817">
    <property type="component" value="Chromosome"/>
</dbReference>